<feature type="compositionally biased region" description="Polar residues" evidence="1">
    <location>
        <begin position="168"/>
        <end position="188"/>
    </location>
</feature>
<feature type="compositionally biased region" description="Polar residues" evidence="1">
    <location>
        <begin position="124"/>
        <end position="139"/>
    </location>
</feature>
<feature type="compositionally biased region" description="Low complexity" evidence="1">
    <location>
        <begin position="93"/>
        <end position="102"/>
    </location>
</feature>
<reference evidence="2 3" key="1">
    <citation type="submission" date="2019-12" db="EMBL/GenBank/DDBJ databases">
        <authorList>
            <person name="Alioto T."/>
            <person name="Alioto T."/>
            <person name="Gomez Garrido J."/>
        </authorList>
    </citation>
    <scope>NUCLEOTIDE SEQUENCE [LARGE SCALE GENOMIC DNA]</scope>
</reference>
<protein>
    <submittedName>
        <fullName evidence="2">Uncharacterized protein</fullName>
    </submittedName>
</protein>
<feature type="region of interest" description="Disordered" evidence="1">
    <location>
        <begin position="1"/>
        <end position="139"/>
    </location>
</feature>
<dbReference type="EMBL" id="CACTIH010006573">
    <property type="protein sequence ID" value="CAA3004811.1"/>
    <property type="molecule type" value="Genomic_DNA"/>
</dbReference>
<name>A0A8S0TGM8_OLEEU</name>
<evidence type="ECO:0000313" key="2">
    <source>
        <dbReference type="EMBL" id="CAA3004811.1"/>
    </source>
</evidence>
<comment type="caution">
    <text evidence="2">The sequence shown here is derived from an EMBL/GenBank/DDBJ whole genome shotgun (WGS) entry which is preliminary data.</text>
</comment>
<dbReference type="Proteomes" id="UP000594638">
    <property type="component" value="Unassembled WGS sequence"/>
</dbReference>
<feature type="compositionally biased region" description="Polar residues" evidence="1">
    <location>
        <begin position="107"/>
        <end position="117"/>
    </location>
</feature>
<feature type="compositionally biased region" description="Polar residues" evidence="1">
    <location>
        <begin position="65"/>
        <end position="78"/>
    </location>
</feature>
<feature type="compositionally biased region" description="Basic and acidic residues" evidence="1">
    <location>
        <begin position="27"/>
        <end position="52"/>
    </location>
</feature>
<accession>A0A8S0TGM8</accession>
<dbReference type="Gramene" id="OE9A027562T1">
    <property type="protein sequence ID" value="OE9A027562C1"/>
    <property type="gene ID" value="OE9A027562"/>
</dbReference>
<feature type="region of interest" description="Disordered" evidence="1">
    <location>
        <begin position="156"/>
        <end position="195"/>
    </location>
</feature>
<feature type="non-terminal residue" evidence="2">
    <location>
        <position position="195"/>
    </location>
</feature>
<feature type="compositionally biased region" description="Basic and acidic residues" evidence="1">
    <location>
        <begin position="80"/>
        <end position="89"/>
    </location>
</feature>
<keyword evidence="3" id="KW-1185">Reference proteome</keyword>
<sequence>MAQIPCEPVNMKSMPQKYDVRYPLPRKQREIPRPTRKTTPHDRDDGRTHQPADRIGVSGLRRGKSTNQRQTDIHTQTPLLREKKEKKDCLFGLTPTLTPAADADTKSPPTTNQQTIYQPAGSCRYQQQKSKQQPMETETATHYGSWLTQTTSYGGVNATKQTKRPPELQQTKTSSSLSCCTYSPTGNNMGKPRAI</sequence>
<proteinExistence type="predicted"/>
<dbReference type="AlphaFoldDB" id="A0A8S0TGM8"/>
<gene>
    <name evidence="2" type="ORF">OLEA9_A027562</name>
</gene>
<organism evidence="2 3">
    <name type="scientific">Olea europaea subsp. europaea</name>
    <dbReference type="NCBI Taxonomy" id="158383"/>
    <lineage>
        <taxon>Eukaryota</taxon>
        <taxon>Viridiplantae</taxon>
        <taxon>Streptophyta</taxon>
        <taxon>Embryophyta</taxon>
        <taxon>Tracheophyta</taxon>
        <taxon>Spermatophyta</taxon>
        <taxon>Magnoliopsida</taxon>
        <taxon>eudicotyledons</taxon>
        <taxon>Gunneridae</taxon>
        <taxon>Pentapetalae</taxon>
        <taxon>asterids</taxon>
        <taxon>lamiids</taxon>
        <taxon>Lamiales</taxon>
        <taxon>Oleaceae</taxon>
        <taxon>Oleeae</taxon>
        <taxon>Olea</taxon>
    </lineage>
</organism>
<evidence type="ECO:0000256" key="1">
    <source>
        <dbReference type="SAM" id="MobiDB-lite"/>
    </source>
</evidence>
<evidence type="ECO:0000313" key="3">
    <source>
        <dbReference type="Proteomes" id="UP000594638"/>
    </source>
</evidence>